<dbReference type="RefSeq" id="WP_285486969.1">
    <property type="nucleotide sequence ID" value="NZ_BSTI01000005.1"/>
</dbReference>
<proteinExistence type="predicted"/>
<name>A0A9W6QZX4_9PSEU</name>
<sequence length="111" mass="12197">MKKLIVELSEVVATPATDVLDTVIERFTAALGGAAGLVVDRDRGTVAYQGGWWYRGEYEVSGEPGGGTRVTYRAYNVADRLRWAVPLANRFFIGFRENAREGFAALLRKAA</sequence>
<gene>
    <name evidence="1" type="ORF">Atai01_26350</name>
</gene>
<reference evidence="1" key="1">
    <citation type="submission" date="2023-03" db="EMBL/GenBank/DDBJ databases">
        <title>Amycolatopsis taiwanensis NBRC 103393.</title>
        <authorList>
            <person name="Ichikawa N."/>
            <person name="Sato H."/>
            <person name="Tonouchi N."/>
        </authorList>
    </citation>
    <scope>NUCLEOTIDE SEQUENCE</scope>
    <source>
        <strain evidence="1">NBRC 103393</strain>
    </source>
</reference>
<dbReference type="EMBL" id="BSTI01000005">
    <property type="protein sequence ID" value="GLY66016.1"/>
    <property type="molecule type" value="Genomic_DNA"/>
</dbReference>
<evidence type="ECO:0008006" key="3">
    <source>
        <dbReference type="Google" id="ProtNLM"/>
    </source>
</evidence>
<organism evidence="1 2">
    <name type="scientific">Amycolatopsis taiwanensis</name>
    <dbReference type="NCBI Taxonomy" id="342230"/>
    <lineage>
        <taxon>Bacteria</taxon>
        <taxon>Bacillati</taxon>
        <taxon>Actinomycetota</taxon>
        <taxon>Actinomycetes</taxon>
        <taxon>Pseudonocardiales</taxon>
        <taxon>Pseudonocardiaceae</taxon>
        <taxon>Amycolatopsis</taxon>
    </lineage>
</organism>
<dbReference type="AlphaFoldDB" id="A0A9W6QZX4"/>
<protein>
    <recommendedName>
        <fullName evidence="3">Polyketide cyclase</fullName>
    </recommendedName>
</protein>
<keyword evidence="2" id="KW-1185">Reference proteome</keyword>
<comment type="caution">
    <text evidence="1">The sequence shown here is derived from an EMBL/GenBank/DDBJ whole genome shotgun (WGS) entry which is preliminary data.</text>
</comment>
<evidence type="ECO:0000313" key="2">
    <source>
        <dbReference type="Proteomes" id="UP001165136"/>
    </source>
</evidence>
<evidence type="ECO:0000313" key="1">
    <source>
        <dbReference type="EMBL" id="GLY66016.1"/>
    </source>
</evidence>
<accession>A0A9W6QZX4</accession>
<dbReference type="Proteomes" id="UP001165136">
    <property type="component" value="Unassembled WGS sequence"/>
</dbReference>